<dbReference type="InterPro" id="IPR036388">
    <property type="entry name" value="WH-like_DNA-bd_sf"/>
</dbReference>
<dbReference type="PRINTS" id="PR00364">
    <property type="entry name" value="DISEASERSIST"/>
</dbReference>
<dbReference type="SMART" id="SM00862">
    <property type="entry name" value="Trans_reg_C"/>
    <property type="match status" value="1"/>
</dbReference>
<dbReference type="Proteomes" id="UP000007962">
    <property type="component" value="Chromosome"/>
</dbReference>
<dbReference type="Gene3D" id="1.10.8.430">
    <property type="entry name" value="Helical domain of apoptotic protease-activating factors"/>
    <property type="match status" value="1"/>
</dbReference>
<comment type="similarity">
    <text evidence="1">Belongs to the AfsR/DnrI/RedD regulatory family.</text>
</comment>
<dbReference type="InterPro" id="IPR016032">
    <property type="entry name" value="Sig_transdc_resp-reg_C-effctor"/>
</dbReference>
<evidence type="ECO:0000256" key="5">
    <source>
        <dbReference type="PROSITE-ProRule" id="PRU01091"/>
    </source>
</evidence>
<dbReference type="InterPro" id="IPR011990">
    <property type="entry name" value="TPR-like_helical_dom_sf"/>
</dbReference>
<dbReference type="InterPro" id="IPR027417">
    <property type="entry name" value="P-loop_NTPase"/>
</dbReference>
<dbReference type="InterPro" id="IPR042197">
    <property type="entry name" value="Apaf_helical"/>
</dbReference>
<dbReference type="GO" id="GO:0003677">
    <property type="term" value="F:DNA binding"/>
    <property type="evidence" value="ECO:0007669"/>
    <property type="project" value="UniProtKB-UniRule"/>
</dbReference>
<dbReference type="PANTHER" id="PTHR35807:SF1">
    <property type="entry name" value="TRANSCRIPTIONAL REGULATOR REDD"/>
    <property type="match status" value="1"/>
</dbReference>
<organism evidence="7 8">
    <name type="scientific">Beutenbergia cavernae (strain ATCC BAA-8 / DSM 12333 / CCUG 43141 / JCM 11478 / NBRC 16432 / NCIMB 13614 / HKI 0122)</name>
    <dbReference type="NCBI Taxonomy" id="471853"/>
    <lineage>
        <taxon>Bacteria</taxon>
        <taxon>Bacillati</taxon>
        <taxon>Actinomycetota</taxon>
        <taxon>Actinomycetes</taxon>
        <taxon>Micrococcales</taxon>
        <taxon>Beutenbergiaceae</taxon>
        <taxon>Beutenbergia</taxon>
    </lineage>
</organism>
<dbReference type="GO" id="GO:0000160">
    <property type="term" value="P:phosphorelay signal transduction system"/>
    <property type="evidence" value="ECO:0007669"/>
    <property type="project" value="InterPro"/>
</dbReference>
<dbReference type="GO" id="GO:0006355">
    <property type="term" value="P:regulation of DNA-templated transcription"/>
    <property type="evidence" value="ECO:0007669"/>
    <property type="project" value="InterPro"/>
</dbReference>
<dbReference type="Pfam" id="PF03704">
    <property type="entry name" value="BTAD"/>
    <property type="match status" value="1"/>
</dbReference>
<name>C5C015_BEUC1</name>
<accession>C5C015</accession>
<evidence type="ECO:0000313" key="7">
    <source>
        <dbReference type="EMBL" id="ACQ81345.1"/>
    </source>
</evidence>
<evidence type="ECO:0000256" key="1">
    <source>
        <dbReference type="ARBA" id="ARBA00005820"/>
    </source>
</evidence>
<keyword evidence="2" id="KW-0805">Transcription regulation</keyword>
<dbReference type="AlphaFoldDB" id="C5C015"/>
<dbReference type="EMBL" id="CP001618">
    <property type="protein sequence ID" value="ACQ81345.1"/>
    <property type="molecule type" value="Genomic_DNA"/>
</dbReference>
<dbReference type="InterPro" id="IPR051677">
    <property type="entry name" value="AfsR-DnrI-RedD_regulator"/>
</dbReference>
<dbReference type="OrthoDB" id="3691954at2"/>
<feature type="DNA-binding region" description="OmpR/PhoB-type" evidence="5">
    <location>
        <begin position="1"/>
        <end position="83"/>
    </location>
</feature>
<sequence length="910" mass="95937">MLGPLVVTQDGEDVALPAGRSVQLVALLAVAAPDPVSADRLLEALWDDGGGTRGALQVLVHRVRRRLGEGAVESVGQSYRLGAAELVAEDFALRAGHARDRVDVAPREALAELDAALRLWRGEPFGELAAASPELAAESARLSELHVDALEARFEAALTAGMAGELVPDLRDAVAAHPLRERLHAHLMLALYRAGRTAAALDAYRAARGELVGELGLEPGPLLKDLERAILLEDPVLAAPPAPLTGPERPVRPAQLPGPDPAFTGRPEEVDLLARELRSGSSLVAVAGPGGAGKSALALEVANAVADAFPGGQLYVDLRGAMPDGEPRGVEEVLERFLRALGLPRAPSDPEEAAAELRTRTALSPVLVVLDDAASLAQVRPLLPSAPSAAIVTSRPVLGLPISLLVHLDELSDVEALEMLARAAGEDRVRAEEAAARRIVDACGRLPLALRIAGARLAAAPHRRLAVLADRLGDERHRLDELRHGDLAVRASIAVGLRGLDPLAPRMLAALGVLDMPSVSPVAAARLADVPLAVARRRLDDLAEARLLVTGADESVTMHELVRFFASERAGVEFDDDERAALVRRGYEHYLASVRAASHAFTPDLPDFRMRVGPSVEPRAVLAVEFADAQAALAWVRTEIANLQAVVDGVARLPDGPELVAAMLAPLVRIFDAQALHGPAARMYAPVLERDAPTSPAEALVWADSVVVRQHDPANDDRLDAALEVLRSGGDARALATALNVRGIRGNRTGRFDRAAEAFAESIEILTTAGHDTAAAYPRTNLVDALTGLGRLDEAAAVAEANIASSTGMPRAITRCNLAMLRAGSGRLDEAHEQFREAARELRDSGDLHMTARCLWHDAAVLGDAGRTEEARQTRAEAVGLAVELGLLTPAAGESALADPSGAEDAFGMS</sequence>
<dbReference type="Gene3D" id="1.10.10.10">
    <property type="entry name" value="Winged helix-like DNA-binding domain superfamily/Winged helix DNA-binding domain"/>
    <property type="match status" value="1"/>
</dbReference>
<dbReference type="PANTHER" id="PTHR35807">
    <property type="entry name" value="TRANSCRIPTIONAL REGULATOR REDD-RELATED"/>
    <property type="match status" value="1"/>
</dbReference>
<dbReference type="PROSITE" id="PS51755">
    <property type="entry name" value="OMPR_PHOB"/>
    <property type="match status" value="1"/>
</dbReference>
<feature type="domain" description="OmpR/PhoB-type" evidence="6">
    <location>
        <begin position="1"/>
        <end position="83"/>
    </location>
</feature>
<evidence type="ECO:0000256" key="3">
    <source>
        <dbReference type="ARBA" id="ARBA00023125"/>
    </source>
</evidence>
<dbReference type="Gene3D" id="1.25.40.10">
    <property type="entry name" value="Tetratricopeptide repeat domain"/>
    <property type="match status" value="2"/>
</dbReference>
<gene>
    <name evidence="7" type="ordered locus">Bcav_3101</name>
</gene>
<evidence type="ECO:0000313" key="8">
    <source>
        <dbReference type="Proteomes" id="UP000007962"/>
    </source>
</evidence>
<proteinExistence type="inferred from homology"/>
<dbReference type="SMART" id="SM01043">
    <property type="entry name" value="BTAD"/>
    <property type="match status" value="1"/>
</dbReference>
<dbReference type="KEGG" id="bcv:Bcav_3101"/>
<protein>
    <submittedName>
        <fullName evidence="7">Transcriptional regulator, SARP family</fullName>
    </submittedName>
</protein>
<dbReference type="STRING" id="471853.Bcav_3101"/>
<dbReference type="InterPro" id="IPR005158">
    <property type="entry name" value="BTAD"/>
</dbReference>
<dbReference type="InterPro" id="IPR003593">
    <property type="entry name" value="AAA+_ATPase"/>
</dbReference>
<evidence type="ECO:0000256" key="2">
    <source>
        <dbReference type="ARBA" id="ARBA00023015"/>
    </source>
</evidence>
<dbReference type="CDD" id="cd15831">
    <property type="entry name" value="BTAD"/>
    <property type="match status" value="1"/>
</dbReference>
<dbReference type="eggNOG" id="COG3903">
    <property type="taxonomic scope" value="Bacteria"/>
</dbReference>
<dbReference type="SUPFAM" id="SSF52540">
    <property type="entry name" value="P-loop containing nucleoside triphosphate hydrolases"/>
    <property type="match status" value="1"/>
</dbReference>
<keyword evidence="8" id="KW-1185">Reference proteome</keyword>
<dbReference type="InterPro" id="IPR001867">
    <property type="entry name" value="OmpR/PhoB-type_DNA-bd"/>
</dbReference>
<keyword evidence="3 5" id="KW-0238">DNA-binding</keyword>
<dbReference type="SUPFAM" id="SSF46894">
    <property type="entry name" value="C-terminal effector domain of the bipartite response regulators"/>
    <property type="match status" value="1"/>
</dbReference>
<dbReference type="RefSeq" id="WP_015883585.1">
    <property type="nucleotide sequence ID" value="NC_012669.1"/>
</dbReference>
<dbReference type="GO" id="GO:0043531">
    <property type="term" value="F:ADP binding"/>
    <property type="evidence" value="ECO:0007669"/>
    <property type="project" value="InterPro"/>
</dbReference>
<evidence type="ECO:0000259" key="6">
    <source>
        <dbReference type="PROSITE" id="PS51755"/>
    </source>
</evidence>
<dbReference type="SUPFAM" id="SSF48452">
    <property type="entry name" value="TPR-like"/>
    <property type="match status" value="2"/>
</dbReference>
<dbReference type="SMART" id="SM00382">
    <property type="entry name" value="AAA"/>
    <property type="match status" value="1"/>
</dbReference>
<dbReference type="Gene3D" id="3.40.50.300">
    <property type="entry name" value="P-loop containing nucleotide triphosphate hydrolases"/>
    <property type="match status" value="1"/>
</dbReference>
<keyword evidence="4" id="KW-0804">Transcription</keyword>
<dbReference type="eggNOG" id="COG3629">
    <property type="taxonomic scope" value="Bacteria"/>
</dbReference>
<dbReference type="HOGENOM" id="CLU_004665_2_0_11"/>
<reference evidence="7 8" key="1">
    <citation type="journal article" date="2009" name="Stand. Genomic Sci.">
        <title>Complete genome sequence of Beutenbergia cavernae type strain (HKI 0122).</title>
        <authorList>
            <person name="Land M."/>
            <person name="Pukall R."/>
            <person name="Abt B."/>
            <person name="Goker M."/>
            <person name="Rohde M."/>
            <person name="Glavina Del Rio T."/>
            <person name="Tice H."/>
            <person name="Copeland A."/>
            <person name="Cheng J.F."/>
            <person name="Lucas S."/>
            <person name="Chen F."/>
            <person name="Nolan M."/>
            <person name="Bruce D."/>
            <person name="Goodwin L."/>
            <person name="Pitluck S."/>
            <person name="Ivanova N."/>
            <person name="Mavromatis K."/>
            <person name="Ovchinnikova G."/>
            <person name="Pati A."/>
            <person name="Chen A."/>
            <person name="Palaniappan K."/>
            <person name="Hauser L."/>
            <person name="Chang Y.J."/>
            <person name="Jefferies C.C."/>
            <person name="Saunders E."/>
            <person name="Brettin T."/>
            <person name="Detter J.C."/>
            <person name="Han C."/>
            <person name="Chain P."/>
            <person name="Bristow J."/>
            <person name="Eisen J.A."/>
            <person name="Markowitz V."/>
            <person name="Hugenholtz P."/>
            <person name="Kyrpides N.C."/>
            <person name="Klenk H.P."/>
            <person name="Lapidus A."/>
        </authorList>
    </citation>
    <scope>NUCLEOTIDE SEQUENCE [LARGE SCALE GENOMIC DNA]</scope>
    <source>
        <strain evidence="8">ATCC BAA-8 / DSM 12333 / NBRC 16432</strain>
    </source>
</reference>
<evidence type="ECO:0000256" key="4">
    <source>
        <dbReference type="ARBA" id="ARBA00023163"/>
    </source>
</evidence>